<reference evidence="2" key="1">
    <citation type="journal article" date="2019" name="Int. J. Syst. Evol. Microbiol.">
        <title>The Global Catalogue of Microorganisms (GCM) 10K type strain sequencing project: providing services to taxonomists for standard genome sequencing and annotation.</title>
        <authorList>
            <consortium name="The Broad Institute Genomics Platform"/>
            <consortium name="The Broad Institute Genome Sequencing Center for Infectious Disease"/>
            <person name="Wu L."/>
            <person name="Ma J."/>
        </authorList>
    </citation>
    <scope>NUCLEOTIDE SEQUENCE [LARGE SCALE GENOMIC DNA]</scope>
    <source>
        <strain evidence="2">CGMCC 1.15439</strain>
    </source>
</reference>
<name>A0ABQ1FSG5_9GAMM</name>
<dbReference type="Proteomes" id="UP000620046">
    <property type="component" value="Unassembled WGS sequence"/>
</dbReference>
<gene>
    <name evidence="1" type="ORF">GCM10010981_14430</name>
</gene>
<protein>
    <submittedName>
        <fullName evidence="1">Uncharacterized protein</fullName>
    </submittedName>
</protein>
<dbReference type="EMBL" id="BMJA01000001">
    <property type="protein sequence ID" value="GGA26887.1"/>
    <property type="molecule type" value="Genomic_DNA"/>
</dbReference>
<dbReference type="RefSeq" id="WP_188793554.1">
    <property type="nucleotide sequence ID" value="NZ_BMJA01000001.1"/>
</dbReference>
<sequence length="59" mass="6412">MRSPWVDLLFLHGHITPSNLSWHVDAPPGDCKTRPAAIDVDVAQLPLPAQPRDNAPCCA</sequence>
<keyword evidence="2" id="KW-1185">Reference proteome</keyword>
<organism evidence="1 2">
    <name type="scientific">Dyella nitratireducens</name>
    <dbReference type="NCBI Taxonomy" id="1849580"/>
    <lineage>
        <taxon>Bacteria</taxon>
        <taxon>Pseudomonadati</taxon>
        <taxon>Pseudomonadota</taxon>
        <taxon>Gammaproteobacteria</taxon>
        <taxon>Lysobacterales</taxon>
        <taxon>Rhodanobacteraceae</taxon>
        <taxon>Dyella</taxon>
    </lineage>
</organism>
<comment type="caution">
    <text evidence="1">The sequence shown here is derived from an EMBL/GenBank/DDBJ whole genome shotgun (WGS) entry which is preliminary data.</text>
</comment>
<proteinExistence type="predicted"/>
<evidence type="ECO:0000313" key="1">
    <source>
        <dbReference type="EMBL" id="GGA26887.1"/>
    </source>
</evidence>
<accession>A0ABQ1FSG5</accession>
<evidence type="ECO:0000313" key="2">
    <source>
        <dbReference type="Proteomes" id="UP000620046"/>
    </source>
</evidence>